<feature type="signal peptide" evidence="2">
    <location>
        <begin position="1"/>
        <end position="18"/>
    </location>
</feature>
<dbReference type="RefSeq" id="WP_102247050.1">
    <property type="nucleotide sequence ID" value="NZ_CP025682.1"/>
</dbReference>
<dbReference type="EMBL" id="CP025682">
    <property type="protein sequence ID" value="AUN94984.1"/>
    <property type="molecule type" value="Genomic_DNA"/>
</dbReference>
<evidence type="ECO:0000313" key="5">
    <source>
        <dbReference type="Proteomes" id="UP000242205"/>
    </source>
</evidence>
<dbReference type="AlphaFoldDB" id="A0A2I6S6V2"/>
<evidence type="ECO:0000259" key="3">
    <source>
        <dbReference type="Pfam" id="PF05065"/>
    </source>
</evidence>
<feature type="chain" id="PRO_5014339106" evidence="2">
    <location>
        <begin position="19"/>
        <end position="446"/>
    </location>
</feature>
<protein>
    <submittedName>
        <fullName evidence="4">Phage major capsid protein</fullName>
    </submittedName>
</protein>
<dbReference type="KEGG" id="atw:C0099_08580"/>
<reference evidence="4 5" key="1">
    <citation type="submission" date="2018-01" db="EMBL/GenBank/DDBJ databases">
        <authorList>
            <person name="Fu G.-Y."/>
        </authorList>
    </citation>
    <scope>NUCLEOTIDE SEQUENCE [LARGE SCALE GENOMIC DNA]</scope>
    <source>
        <strain evidence="4 5">SY39</strain>
    </source>
</reference>
<organism evidence="4 5">
    <name type="scientific">Pseudazoarcus pumilus</name>
    <dbReference type="NCBI Taxonomy" id="2067960"/>
    <lineage>
        <taxon>Bacteria</taxon>
        <taxon>Pseudomonadati</taxon>
        <taxon>Pseudomonadota</taxon>
        <taxon>Betaproteobacteria</taxon>
        <taxon>Rhodocyclales</taxon>
        <taxon>Zoogloeaceae</taxon>
        <taxon>Pseudazoarcus</taxon>
    </lineage>
</organism>
<dbReference type="InterPro" id="IPR024455">
    <property type="entry name" value="Phage_capsid"/>
</dbReference>
<name>A0A2I6S6V2_9RHOO</name>
<dbReference type="NCBIfam" id="TIGR01554">
    <property type="entry name" value="major_cap_HK97"/>
    <property type="match status" value="1"/>
</dbReference>
<dbReference type="Pfam" id="PF05065">
    <property type="entry name" value="Phage_capsid"/>
    <property type="match status" value="1"/>
</dbReference>
<accession>A0A2I6S6V2</accession>
<gene>
    <name evidence="4" type="ORF">C0099_08580</name>
</gene>
<evidence type="ECO:0000256" key="2">
    <source>
        <dbReference type="SAM" id="SignalP"/>
    </source>
</evidence>
<dbReference type="SUPFAM" id="SSF56563">
    <property type="entry name" value="Major capsid protein gp5"/>
    <property type="match status" value="1"/>
</dbReference>
<dbReference type="OrthoDB" id="637859at2"/>
<evidence type="ECO:0000313" key="4">
    <source>
        <dbReference type="EMBL" id="AUN94984.1"/>
    </source>
</evidence>
<dbReference type="Gene3D" id="3.30.2400.10">
    <property type="entry name" value="Major capsid protein gp5"/>
    <property type="match status" value="1"/>
</dbReference>
<feature type="domain" description="Phage capsid-like C-terminal" evidence="3">
    <location>
        <begin position="226"/>
        <end position="437"/>
    </location>
</feature>
<dbReference type="Proteomes" id="UP000242205">
    <property type="component" value="Chromosome"/>
</dbReference>
<sequence length="446" mass="48186">MKKLKLTPAVFLGFTALAAAIPAVFGVTPLAMLASLFIVALAALFTERGASSYTGTFRRQFGKVGSLEDVAEQYKEVQANLKDVQSNLEKHFGHSGEISARLQAIEQTVAKHGYGEGTAALINSVGAEALDSLRESSAFAALSEWNQGTARAPVRAGIRAIINTPSEGTSSEGHYMPSNPERSGVFGPALRPQRLLEALESRPTTADSVEHVRLHYDGEPSEQLEEGDEKKEIDVEGELVSANIVTIAGHTTASRQVLSDHAALQANINDVMNNKLMARLEHRLINGQGGQGRIEGLIEVGTTFLPTIGATPADIIGEALVRQADKGYTPSIVVMNPLDWFRLQLTRKGDTDNEYLFGSPTMPVPPSLWNVAVVRTPAMPEGEALTIDRGHVTVLDREQASVMLSNSHKDYFTRNLVAILGELRAGLEVRDAWAVYHMDLNAPSSE</sequence>
<dbReference type="InterPro" id="IPR054612">
    <property type="entry name" value="Phage_capsid-like_C"/>
</dbReference>
<keyword evidence="5" id="KW-1185">Reference proteome</keyword>
<evidence type="ECO:0000256" key="1">
    <source>
        <dbReference type="ARBA" id="ARBA00004328"/>
    </source>
</evidence>
<dbReference type="Gene3D" id="3.30.2320.10">
    <property type="entry name" value="hypothetical protein PF0899 domain"/>
    <property type="match status" value="1"/>
</dbReference>
<comment type="subcellular location">
    <subcellularLocation>
        <location evidence="1">Virion</location>
    </subcellularLocation>
</comment>
<keyword evidence="2" id="KW-0732">Signal</keyword>
<proteinExistence type="predicted"/>